<comment type="caution">
    <text evidence="3">The sequence shown here is derived from an EMBL/GenBank/DDBJ whole genome shotgun (WGS) entry which is preliminary data.</text>
</comment>
<feature type="compositionally biased region" description="Low complexity" evidence="1">
    <location>
        <begin position="38"/>
        <end position="49"/>
    </location>
</feature>
<evidence type="ECO:0000313" key="4">
    <source>
        <dbReference type="Proteomes" id="UP000075420"/>
    </source>
</evidence>
<evidence type="ECO:0000313" key="3">
    <source>
        <dbReference type="EMBL" id="KYF50427.1"/>
    </source>
</evidence>
<proteinExistence type="predicted"/>
<evidence type="ECO:0000256" key="1">
    <source>
        <dbReference type="SAM" id="MobiDB-lite"/>
    </source>
</evidence>
<dbReference type="PROSITE" id="PS51257">
    <property type="entry name" value="PROKAR_LIPOPROTEIN"/>
    <property type="match status" value="1"/>
</dbReference>
<feature type="signal peptide" evidence="2">
    <location>
        <begin position="1"/>
        <end position="20"/>
    </location>
</feature>
<gene>
    <name evidence="3" type="ORF">BE08_07880</name>
</gene>
<keyword evidence="2" id="KW-0732">Signal</keyword>
<dbReference type="Proteomes" id="UP000075420">
    <property type="component" value="Unassembled WGS sequence"/>
</dbReference>
<name>A0A150P441_SORCE</name>
<protein>
    <recommendedName>
        <fullName evidence="5">Secreted protein</fullName>
    </recommendedName>
</protein>
<accession>A0A150P441</accession>
<evidence type="ECO:0008006" key="5">
    <source>
        <dbReference type="Google" id="ProtNLM"/>
    </source>
</evidence>
<feature type="chain" id="PRO_5007565619" description="Secreted protein" evidence="2">
    <location>
        <begin position="21"/>
        <end position="164"/>
    </location>
</feature>
<reference evidence="3 4" key="1">
    <citation type="submission" date="2014-02" db="EMBL/GenBank/DDBJ databases">
        <title>The small core and large imbalanced accessory genome model reveals a collaborative survival strategy of Sorangium cellulosum strains in nature.</title>
        <authorList>
            <person name="Han K."/>
            <person name="Peng R."/>
            <person name="Blom J."/>
            <person name="Li Y.-Z."/>
        </authorList>
    </citation>
    <scope>NUCLEOTIDE SEQUENCE [LARGE SCALE GENOMIC DNA]</scope>
    <source>
        <strain evidence="3 4">So0157-25</strain>
    </source>
</reference>
<dbReference type="EMBL" id="JELY01003192">
    <property type="protein sequence ID" value="KYF50427.1"/>
    <property type="molecule type" value="Genomic_DNA"/>
</dbReference>
<organism evidence="3 4">
    <name type="scientific">Sorangium cellulosum</name>
    <name type="common">Polyangium cellulosum</name>
    <dbReference type="NCBI Taxonomy" id="56"/>
    <lineage>
        <taxon>Bacteria</taxon>
        <taxon>Pseudomonadati</taxon>
        <taxon>Myxococcota</taxon>
        <taxon>Polyangia</taxon>
        <taxon>Polyangiales</taxon>
        <taxon>Polyangiaceae</taxon>
        <taxon>Sorangium</taxon>
    </lineage>
</organism>
<dbReference type="AlphaFoldDB" id="A0A150P441"/>
<evidence type="ECO:0000256" key="2">
    <source>
        <dbReference type="SAM" id="SignalP"/>
    </source>
</evidence>
<feature type="region of interest" description="Disordered" evidence="1">
    <location>
        <begin position="32"/>
        <end position="74"/>
    </location>
</feature>
<feature type="compositionally biased region" description="Gly residues" evidence="1">
    <location>
        <begin position="50"/>
        <end position="73"/>
    </location>
</feature>
<sequence>MRSINLVGIVSMALMLGATAFGAGCGDDAEGGTGGGTTASSTTTTSATTGTGGGDEGGGGAGGEDSGEGGAGGEDADCVTCSAPLLQDADPADLCESSVPKYTALTACICEACGAAEGDPCFEVCTTEGGEQSAECTTCGEMAATTAEGACAAEGTACLQDMPE</sequence>